<reference evidence="1 2" key="1">
    <citation type="submission" date="2018-01" db="EMBL/GenBank/DDBJ databases">
        <title>Complete genome sequence of Bacteriovorax stolpii DSM12778.</title>
        <authorList>
            <person name="Tang B."/>
            <person name="Chang J."/>
        </authorList>
    </citation>
    <scope>NUCLEOTIDE SEQUENCE [LARGE SCALE GENOMIC DNA]</scope>
    <source>
        <strain evidence="1 2">DSM 12778</strain>
    </source>
</reference>
<proteinExistence type="predicted"/>
<name>A0A2K9NVK6_BACTC</name>
<gene>
    <name evidence="1" type="ORF">C0V70_15860</name>
</gene>
<evidence type="ECO:0000313" key="2">
    <source>
        <dbReference type="Proteomes" id="UP000235584"/>
    </source>
</evidence>
<protein>
    <submittedName>
        <fullName evidence="1">Uncharacterized protein</fullName>
    </submittedName>
</protein>
<dbReference type="EMBL" id="CP025704">
    <property type="protein sequence ID" value="AUN99553.1"/>
    <property type="molecule type" value="Genomic_DNA"/>
</dbReference>
<dbReference type="RefSeq" id="WP_102244844.1">
    <property type="nucleotide sequence ID" value="NZ_CP025704.1"/>
</dbReference>
<accession>A0A2K9NVK6</accession>
<dbReference type="AlphaFoldDB" id="A0A2K9NVK6"/>
<evidence type="ECO:0000313" key="1">
    <source>
        <dbReference type="EMBL" id="AUN99553.1"/>
    </source>
</evidence>
<sequence length="293" mass="32012">MKKYLLLALLTSFSLHAQTLETHINDSVKPLGKMLEGKRGKVVLGTFKSAKATDTCAPSKAVNSKINAALARAGVKTTLSTRAVGMDADQAEISRVTKLSGGSYIVLGTYELSGTKFKLDCAVYDHNGASIGACEEVTAATLSQEVADSINCPKEEKPAVETPKTEASKAEVEGGDLQVKKIDDYICSIIHKEYDLKRLVTNLYEKKYYSLEDLKGVRKNTVEDALDVRKEYCVTLGNFVVCTDYWDGSGAQVFLGDTTALGATKILSWKHPNKSQVKDAARCLKKDDNWWNP</sequence>
<organism evidence="1 2">
    <name type="scientific">Bacteriovorax stolpii</name>
    <name type="common">Bdellovibrio stolpii</name>
    <dbReference type="NCBI Taxonomy" id="960"/>
    <lineage>
        <taxon>Bacteria</taxon>
        <taxon>Pseudomonadati</taxon>
        <taxon>Bdellovibrionota</taxon>
        <taxon>Bacteriovoracia</taxon>
        <taxon>Bacteriovoracales</taxon>
        <taxon>Bacteriovoracaceae</taxon>
        <taxon>Bacteriovorax</taxon>
    </lineage>
</organism>
<keyword evidence="2" id="KW-1185">Reference proteome</keyword>
<dbReference type="Proteomes" id="UP000235584">
    <property type="component" value="Chromosome"/>
</dbReference>
<dbReference type="KEGG" id="bsto:C0V70_15860"/>